<organism evidence="1 2">
    <name type="scientific">Candidatus Iainarchaeum sp</name>
    <dbReference type="NCBI Taxonomy" id="3101447"/>
    <lineage>
        <taxon>Archaea</taxon>
        <taxon>Candidatus Iainarchaeota</taxon>
        <taxon>Candidatus Iainarchaeia</taxon>
        <taxon>Candidatus Iainarchaeales</taxon>
        <taxon>Candidatus Iainarchaeaceae</taxon>
        <taxon>Candidatus Iainarchaeum</taxon>
    </lineage>
</organism>
<dbReference type="EMBL" id="JAGVWC010000008">
    <property type="protein sequence ID" value="MBS3061231.1"/>
    <property type="molecule type" value="Genomic_DNA"/>
</dbReference>
<gene>
    <name evidence="1" type="ORF">J4215_01455</name>
</gene>
<dbReference type="Proteomes" id="UP000675968">
    <property type="component" value="Unassembled WGS sequence"/>
</dbReference>
<accession>A0A8T4L375</accession>
<evidence type="ECO:0000313" key="2">
    <source>
        <dbReference type="Proteomes" id="UP000675968"/>
    </source>
</evidence>
<dbReference type="InterPro" id="IPR029021">
    <property type="entry name" value="Prot-tyrosine_phosphatase-like"/>
</dbReference>
<dbReference type="SUPFAM" id="SSF52799">
    <property type="entry name" value="(Phosphotyrosine protein) phosphatases II"/>
    <property type="match status" value="1"/>
</dbReference>
<reference evidence="1" key="2">
    <citation type="submission" date="2021-05" db="EMBL/GenBank/DDBJ databases">
        <title>Protein family content uncovers lineage relationships and bacterial pathway maintenance mechanisms in DPANN archaea.</title>
        <authorList>
            <person name="Castelle C.J."/>
            <person name="Meheust R."/>
            <person name="Jaffe A.L."/>
            <person name="Seitz K."/>
            <person name="Gong X."/>
            <person name="Baker B.J."/>
            <person name="Banfield J.F."/>
        </authorList>
    </citation>
    <scope>NUCLEOTIDE SEQUENCE</scope>
    <source>
        <strain evidence="1">RIFCSPLOWO2_01_FULL_AR10_48_17</strain>
    </source>
</reference>
<evidence type="ECO:0000313" key="1">
    <source>
        <dbReference type="EMBL" id="MBS3061231.1"/>
    </source>
</evidence>
<protein>
    <submittedName>
        <fullName evidence="1">Uncharacterized protein</fullName>
    </submittedName>
</protein>
<dbReference type="Gene3D" id="3.90.190.10">
    <property type="entry name" value="Protein tyrosine phosphatase superfamily"/>
    <property type="match status" value="1"/>
</dbReference>
<name>A0A8T4L375_9ARCH</name>
<proteinExistence type="predicted"/>
<comment type="caution">
    <text evidence="1">The sequence shown here is derived from an EMBL/GenBank/DDBJ whole genome shotgun (WGS) entry which is preliminary data.</text>
</comment>
<sequence>MGYAKGFPRAVKGYSTQLIRVDFDFFVSGTPRDKNDVEVLSRLGIERVVTFRPPSTEKFRKEKQALEMHGIELVYLPPKRGKVSADLLNSLNTINRLLGGKRLLAHCVHGNYSHVLGMGYLCQNGWSPLMAKALINRIREKSFHQERLSLTPGEERYLKLAKTVSPITAPLRNRMRKTRASASARSFSRPKRDALVRKYKIRIRPK</sequence>
<reference evidence="1" key="1">
    <citation type="submission" date="2021-03" db="EMBL/GenBank/DDBJ databases">
        <authorList>
            <person name="Jaffe A."/>
        </authorList>
    </citation>
    <scope>NUCLEOTIDE SEQUENCE</scope>
    <source>
        <strain evidence="1">RIFCSPLOWO2_01_FULL_AR10_48_17</strain>
    </source>
</reference>
<dbReference type="AlphaFoldDB" id="A0A8T4L375"/>